<name>A0A2Z7B6K2_9LAMI</name>
<protein>
    <submittedName>
        <fullName evidence="4">Pentatricopeptide repeat-containing protein-like</fullName>
    </submittedName>
</protein>
<feature type="repeat" description="PPR" evidence="3">
    <location>
        <begin position="914"/>
        <end position="948"/>
    </location>
</feature>
<feature type="repeat" description="PPR" evidence="3">
    <location>
        <begin position="480"/>
        <end position="514"/>
    </location>
</feature>
<feature type="repeat" description="PPR" evidence="3">
    <location>
        <begin position="879"/>
        <end position="913"/>
    </location>
</feature>
<dbReference type="PANTHER" id="PTHR46128">
    <property type="entry name" value="MITOCHONDRIAL GROUP I INTRON SPLICING FACTOR CCM1"/>
    <property type="match status" value="1"/>
</dbReference>
<keyword evidence="5" id="KW-1185">Reference proteome</keyword>
<feature type="repeat" description="PPR" evidence="3">
    <location>
        <begin position="270"/>
        <end position="304"/>
    </location>
</feature>
<feature type="repeat" description="PPR" evidence="3">
    <location>
        <begin position="340"/>
        <end position="374"/>
    </location>
</feature>
<sequence length="981" mass="112060">MIKDGTFLYKLCRNRFFSACPLPLESQGVTFSLSAAPQSTHKDLCFSLVEQLIRRGLSSSAQKVIRRLISQCSYATEAISVVDFAVGRGLDLDLVSYGCLVRKLVVFGEALMAEALYRDFVVGKGLEPDRELLNSMVICFCKLGKLDEAKSCFDRLIEKVFVPAAGVCNAIVKSFCFRDRYLESYDCFFKIVEASEIVLEFTCYNRLVSGLCSRGFLDEGLHVFDVLIDRGLPPTANMCRSLIIGFSKWDRAEEAEILSTEIELYGFVVDKLTYTYLINAYCKGRKMKMAMRLFMRMLKMGCAPDTYTYNTLIYGFLNLGMFSKGWLLYNKMVDSGLKPNLVTYQIMLNKYCIDQKVDSALMLFNDMLHSNMTPNIHCYTVLIAALFREQRLEEVYSLYHEMLANEVVPDPVLFFTLVKHLPERDEMYLALMVLQPIAKASCDGDGLVKSHSVKPISTTDAMVQIECLLDEITRSNSFFANTAYSIYIIALCVGRRLDTALDFVEKMVNRGLSPSHTAFNSLIKLLFQEGLTQDAQSVLEFMQHQGVVANQTTFSIIVNEYCKHADSSSAINVLEQIEERGIKPSVAIYNSIIDCLGRQKMIHEAEKFFFRMLDFGIDPDEKIFVTMINAYSKNGCAKLADRLFKQMMEYDFGPSSHAYTALIAGLVKKNMINKCCIYLDKMLEEGLTPNAVLYTSLVKQFLKKKEFEFAFRLVDLMEKSEIEHDLVSSITLVSGFSRNFRYYERNWFHSDNKSKKAKEMLFHLLHQKSIFPRAESLKVLISSKQEMKLFALRLIQKIREVPILQDLYLYNSRILGLCREQRMQEAHEHLNLMQKKGVHPNIVTFTILIDGHMKVGEVDLAVALFNKMNSNGFAKHGLDGVLFNTLVKGLCKGGRIIDALSLSHNMQKRGFFPSKSSYETLLSSFCAQRSSSNALKIYEDMLAHDYFPCRYNFEWLINILCEDTKLQDDRVSYTKEKRNSK</sequence>
<dbReference type="Gene3D" id="1.25.40.10">
    <property type="entry name" value="Tetratricopeptide repeat domain"/>
    <property type="match status" value="9"/>
</dbReference>
<dbReference type="EMBL" id="KV009378">
    <property type="protein sequence ID" value="KZV29405.1"/>
    <property type="molecule type" value="Genomic_DNA"/>
</dbReference>
<evidence type="ECO:0000256" key="1">
    <source>
        <dbReference type="ARBA" id="ARBA00007626"/>
    </source>
</evidence>
<organism evidence="4 5">
    <name type="scientific">Dorcoceras hygrometricum</name>
    <dbReference type="NCBI Taxonomy" id="472368"/>
    <lineage>
        <taxon>Eukaryota</taxon>
        <taxon>Viridiplantae</taxon>
        <taxon>Streptophyta</taxon>
        <taxon>Embryophyta</taxon>
        <taxon>Tracheophyta</taxon>
        <taxon>Spermatophyta</taxon>
        <taxon>Magnoliopsida</taxon>
        <taxon>eudicotyledons</taxon>
        <taxon>Gunneridae</taxon>
        <taxon>Pentapetalae</taxon>
        <taxon>asterids</taxon>
        <taxon>lamiids</taxon>
        <taxon>Lamiales</taxon>
        <taxon>Gesneriaceae</taxon>
        <taxon>Didymocarpoideae</taxon>
        <taxon>Trichosporeae</taxon>
        <taxon>Loxocarpinae</taxon>
        <taxon>Dorcoceras</taxon>
    </lineage>
</organism>
<evidence type="ECO:0000313" key="5">
    <source>
        <dbReference type="Proteomes" id="UP000250235"/>
    </source>
</evidence>
<feature type="repeat" description="PPR" evidence="3">
    <location>
        <begin position="550"/>
        <end position="584"/>
    </location>
</feature>
<keyword evidence="2" id="KW-0677">Repeat</keyword>
<feature type="repeat" description="PPR" evidence="3">
    <location>
        <begin position="515"/>
        <end position="549"/>
    </location>
</feature>
<comment type="similarity">
    <text evidence="1">Belongs to the PPR family. P subfamily.</text>
</comment>
<feature type="repeat" description="PPR" evidence="3">
    <location>
        <begin position="375"/>
        <end position="409"/>
    </location>
</feature>
<proteinExistence type="inferred from homology"/>
<evidence type="ECO:0000313" key="4">
    <source>
        <dbReference type="EMBL" id="KZV29405.1"/>
    </source>
</evidence>
<dbReference type="OrthoDB" id="185373at2759"/>
<feature type="repeat" description="PPR" evidence="3">
    <location>
        <begin position="841"/>
        <end position="875"/>
    </location>
</feature>
<dbReference type="NCBIfam" id="TIGR00756">
    <property type="entry name" value="PPR"/>
    <property type="match status" value="14"/>
</dbReference>
<dbReference type="PROSITE" id="PS51375">
    <property type="entry name" value="PPR"/>
    <property type="match status" value="17"/>
</dbReference>
<dbReference type="Pfam" id="PF01535">
    <property type="entry name" value="PPR"/>
    <property type="match status" value="4"/>
</dbReference>
<feature type="repeat" description="PPR" evidence="3">
    <location>
        <begin position="806"/>
        <end position="840"/>
    </location>
</feature>
<evidence type="ECO:0000256" key="3">
    <source>
        <dbReference type="PROSITE-ProRule" id="PRU00708"/>
    </source>
</evidence>
<dbReference type="SUPFAM" id="SSF81901">
    <property type="entry name" value="HCP-like"/>
    <property type="match status" value="1"/>
</dbReference>
<accession>A0A2Z7B6K2</accession>
<feature type="repeat" description="PPR" evidence="3">
    <location>
        <begin position="690"/>
        <end position="724"/>
    </location>
</feature>
<dbReference type="InterPro" id="IPR011990">
    <property type="entry name" value="TPR-like_helical_dom_sf"/>
</dbReference>
<gene>
    <name evidence="4" type="ORF">F511_18523</name>
</gene>
<feature type="repeat" description="PPR" evidence="3">
    <location>
        <begin position="655"/>
        <end position="689"/>
    </location>
</feature>
<feature type="repeat" description="PPR" evidence="3">
    <location>
        <begin position="129"/>
        <end position="163"/>
    </location>
</feature>
<feature type="repeat" description="PPR" evidence="3">
    <location>
        <begin position="305"/>
        <end position="339"/>
    </location>
</feature>
<evidence type="ECO:0000256" key="2">
    <source>
        <dbReference type="ARBA" id="ARBA00022737"/>
    </source>
</evidence>
<dbReference type="Pfam" id="PF13041">
    <property type="entry name" value="PPR_2"/>
    <property type="match status" value="6"/>
</dbReference>
<dbReference type="Proteomes" id="UP000250235">
    <property type="component" value="Unassembled WGS sequence"/>
</dbReference>
<reference evidence="4 5" key="1">
    <citation type="journal article" date="2015" name="Proc. Natl. Acad. Sci. U.S.A.">
        <title>The resurrection genome of Boea hygrometrica: A blueprint for survival of dehydration.</title>
        <authorList>
            <person name="Xiao L."/>
            <person name="Yang G."/>
            <person name="Zhang L."/>
            <person name="Yang X."/>
            <person name="Zhao S."/>
            <person name="Ji Z."/>
            <person name="Zhou Q."/>
            <person name="Hu M."/>
            <person name="Wang Y."/>
            <person name="Chen M."/>
            <person name="Xu Y."/>
            <person name="Jin H."/>
            <person name="Xiao X."/>
            <person name="Hu G."/>
            <person name="Bao F."/>
            <person name="Hu Y."/>
            <person name="Wan P."/>
            <person name="Li L."/>
            <person name="Deng X."/>
            <person name="Kuang T."/>
            <person name="Xiang C."/>
            <person name="Zhu J.K."/>
            <person name="Oliver M.J."/>
            <person name="He Y."/>
        </authorList>
    </citation>
    <scope>NUCLEOTIDE SEQUENCE [LARGE SCALE GENOMIC DNA]</scope>
    <source>
        <strain evidence="5">cv. XS01</strain>
    </source>
</reference>
<feature type="repeat" description="PPR" evidence="3">
    <location>
        <begin position="585"/>
        <end position="619"/>
    </location>
</feature>
<feature type="repeat" description="PPR" evidence="3">
    <location>
        <begin position="620"/>
        <end position="654"/>
    </location>
</feature>
<dbReference type="InterPro" id="IPR050872">
    <property type="entry name" value="PPR_P_subfamily"/>
</dbReference>
<dbReference type="PANTHER" id="PTHR46128:SF211">
    <property type="entry name" value="PENTACOTRIPEPTIDE-REPEAT REGION OF PRORP DOMAIN-CONTAINING PROTEIN"/>
    <property type="match status" value="1"/>
</dbReference>
<dbReference type="AlphaFoldDB" id="A0A2Z7B6K2"/>
<dbReference type="InterPro" id="IPR002885">
    <property type="entry name" value="PPR_rpt"/>
</dbReference>
<feature type="repeat" description="PPR" evidence="3">
    <location>
        <begin position="200"/>
        <end position="234"/>
    </location>
</feature>
<dbReference type="Pfam" id="PF13812">
    <property type="entry name" value="PPR_3"/>
    <property type="match status" value="1"/>
</dbReference>